<dbReference type="PANTHER" id="PTHR12755">
    <property type="entry name" value="CLEAVAGE/POLYADENYLATION FACTOR IA SUBUNIT CLP1P"/>
    <property type="match status" value="1"/>
</dbReference>
<reference evidence="8" key="1">
    <citation type="submission" date="2016-06" db="EMBL/GenBank/DDBJ databases">
        <title>Whole genome sequencing of Thermus brockianus strain GE-1.</title>
        <authorList>
            <person name="Schaefers C."/>
            <person name="Blank S."/>
            <person name="Wiebusch S."/>
            <person name="Elleuche S."/>
            <person name="Antranikian G."/>
        </authorList>
    </citation>
    <scope>NUCLEOTIDE SEQUENCE [LARGE SCALE GENOMIC DNA]</scope>
    <source>
        <strain evidence="8">GE-1</strain>
    </source>
</reference>
<protein>
    <recommendedName>
        <fullName evidence="5">Clp1 P-loop domain-containing protein</fullName>
    </recommendedName>
</protein>
<evidence type="ECO:0000313" key="9">
    <source>
        <dbReference type="Proteomes" id="UP000831120"/>
    </source>
</evidence>
<name>A0A1J0LT23_THEBO</name>
<evidence type="ECO:0000313" key="6">
    <source>
        <dbReference type="EMBL" id="APD09242.1"/>
    </source>
</evidence>
<keyword evidence="1" id="KW-0808">Transferase</keyword>
<keyword evidence="3" id="KW-0418">Kinase</keyword>
<dbReference type="Proteomes" id="UP000831120">
    <property type="component" value="Chromosome"/>
</dbReference>
<proteinExistence type="predicted"/>
<keyword evidence="9" id="KW-1185">Reference proteome</keyword>
<dbReference type="KEGG" id="tbc:A0O31_01097"/>
<evidence type="ECO:0000313" key="8">
    <source>
        <dbReference type="Proteomes" id="UP000182993"/>
    </source>
</evidence>
<dbReference type="EMBL" id="CP016312">
    <property type="protein sequence ID" value="APD09242.1"/>
    <property type="molecule type" value="Genomic_DNA"/>
</dbReference>
<reference evidence="6" key="2">
    <citation type="journal article" date="2017" name="Stand. Genomic Sci.">
        <title>Complete genome sequence of Thermus brockianus GE-1 reveals key enzymes of xylan/xylose metabolism.</title>
        <authorList>
            <person name="Schaefers C."/>
            <person name="Blank S."/>
            <person name="Wiebusch S."/>
            <person name="Elleuche S."/>
            <person name="Antranikian G."/>
        </authorList>
    </citation>
    <scope>NUCLEOTIDE SEQUENCE</scope>
    <source>
        <strain evidence="6">GE-1</strain>
    </source>
</reference>
<dbReference type="GO" id="GO:0006396">
    <property type="term" value="P:RNA processing"/>
    <property type="evidence" value="ECO:0007669"/>
    <property type="project" value="InterPro"/>
</dbReference>
<keyword evidence="2" id="KW-0547">Nucleotide-binding</keyword>
<feature type="domain" description="Clp1 P-loop" evidence="5">
    <location>
        <begin position="6"/>
        <end position="164"/>
    </location>
</feature>
<dbReference type="STRING" id="56956.A0O31_01097"/>
<gene>
    <name evidence="6" type="ORF">A0O31_01097</name>
    <name evidence="7" type="ORF">TbrSNM41_00470</name>
</gene>
<dbReference type="InterPro" id="IPR027417">
    <property type="entry name" value="P-loop_NTPase"/>
</dbReference>
<dbReference type="InterPro" id="IPR032319">
    <property type="entry name" value="CLP1_P"/>
</dbReference>
<dbReference type="OrthoDB" id="31628at2"/>
<dbReference type="Gene3D" id="3.40.50.300">
    <property type="entry name" value="P-loop containing nucleotide triphosphate hydrolases"/>
    <property type="match status" value="1"/>
</dbReference>
<dbReference type="Pfam" id="PF16575">
    <property type="entry name" value="CLP1_P"/>
    <property type="match status" value="1"/>
</dbReference>
<dbReference type="RefSeq" id="WP_071676978.1">
    <property type="nucleotide sequence ID" value="NZ_AP025593.1"/>
</dbReference>
<dbReference type="InterPro" id="IPR045116">
    <property type="entry name" value="Clp1/Grc3"/>
</dbReference>
<keyword evidence="4" id="KW-0067">ATP-binding</keyword>
<sequence length="233" mass="25588">MLLLLGPTDVGKTTLAHRLLEKLGEAYLLDLDPGQGALPGTFTLFRYREGTLTPVRRYLLGATSPAGLTARAVVGALRLARLIPRGSPAVADTDGLLDPEFRLLQAEALRPAEILILGSEALHQAFAWRRDLKVRPVPPLPEARRKSPRARRQNRLERLLAHFREARPRVLPLSFPPEPERLYGLLDPEGFFLAYGRLLAHTPGEGLFLTPTQGEVAQVVPTRLSLALSALPG</sequence>
<organism evidence="6 8">
    <name type="scientific">Thermus brockianus</name>
    <dbReference type="NCBI Taxonomy" id="56956"/>
    <lineage>
        <taxon>Bacteria</taxon>
        <taxon>Thermotogati</taxon>
        <taxon>Deinococcota</taxon>
        <taxon>Deinococci</taxon>
        <taxon>Thermales</taxon>
        <taxon>Thermaceae</taxon>
        <taxon>Thermus</taxon>
    </lineage>
</organism>
<evidence type="ECO:0000256" key="1">
    <source>
        <dbReference type="ARBA" id="ARBA00022679"/>
    </source>
</evidence>
<dbReference type="SUPFAM" id="SSF52540">
    <property type="entry name" value="P-loop containing nucleoside triphosphate hydrolases"/>
    <property type="match status" value="1"/>
</dbReference>
<evidence type="ECO:0000256" key="3">
    <source>
        <dbReference type="ARBA" id="ARBA00022777"/>
    </source>
</evidence>
<accession>A0A1J0LT23</accession>
<dbReference type="GO" id="GO:0005524">
    <property type="term" value="F:ATP binding"/>
    <property type="evidence" value="ECO:0007669"/>
    <property type="project" value="UniProtKB-KW"/>
</dbReference>
<evidence type="ECO:0000256" key="4">
    <source>
        <dbReference type="ARBA" id="ARBA00022840"/>
    </source>
</evidence>
<evidence type="ECO:0000256" key="2">
    <source>
        <dbReference type="ARBA" id="ARBA00022741"/>
    </source>
</evidence>
<reference evidence="7 9" key="3">
    <citation type="journal article" date="2022" name="Microbiol. Resour. Announc.">
        <title>Complete Genome Sequences of Thermus Strains Isolated from Senami Hot Spring in Japan.</title>
        <authorList>
            <person name="Miyazaki K."/>
        </authorList>
    </citation>
    <scope>NUCLEOTIDE SEQUENCE [LARGE SCALE GENOMIC DNA]</scope>
    <source>
        <strain evidence="7 9">SNM4-1</strain>
    </source>
</reference>
<dbReference type="PANTHER" id="PTHR12755:SF3">
    <property type="entry name" value="POLYNUCLEOTIDE 5'-HYDROXYL-KINASE NOL9"/>
    <property type="match status" value="1"/>
</dbReference>
<dbReference type="AlphaFoldDB" id="A0A1J0LT23"/>
<dbReference type="GO" id="GO:0051731">
    <property type="term" value="F:polynucleotide 5'-hydroxyl-kinase activity"/>
    <property type="evidence" value="ECO:0007669"/>
    <property type="project" value="InterPro"/>
</dbReference>
<evidence type="ECO:0000259" key="5">
    <source>
        <dbReference type="Pfam" id="PF16575"/>
    </source>
</evidence>
<evidence type="ECO:0000313" key="7">
    <source>
        <dbReference type="EMBL" id="BDG15313.1"/>
    </source>
</evidence>
<dbReference type="Proteomes" id="UP000182993">
    <property type="component" value="Chromosome"/>
</dbReference>
<dbReference type="EMBL" id="AP025593">
    <property type="protein sequence ID" value="BDG15313.1"/>
    <property type="molecule type" value="Genomic_DNA"/>
</dbReference>